<keyword evidence="5" id="KW-1133">Transmembrane helix</keyword>
<keyword evidence="6" id="KW-0732">Signal</keyword>
<keyword evidence="9" id="KW-1185">Reference proteome</keyword>
<evidence type="ECO:0000259" key="8">
    <source>
        <dbReference type="PROSITE" id="PS50853"/>
    </source>
</evidence>
<evidence type="ECO:0000256" key="5">
    <source>
        <dbReference type="SAM" id="Phobius"/>
    </source>
</evidence>
<dbReference type="InterPro" id="IPR003961">
    <property type="entry name" value="FN3_dom"/>
</dbReference>
<dbReference type="CDD" id="cd12087">
    <property type="entry name" value="TM_EGFR-like"/>
    <property type="match status" value="1"/>
</dbReference>
<dbReference type="PANTHER" id="PTHR46013:SF7">
    <property type="entry name" value="IG-LIKE DOMAIN-CONTAINING PROTEIN"/>
    <property type="match status" value="1"/>
</dbReference>
<dbReference type="SUPFAM" id="SSF49265">
    <property type="entry name" value="Fibronectin type III"/>
    <property type="match status" value="1"/>
</dbReference>
<dbReference type="Proteomes" id="UP000694844">
    <property type="component" value="Chromosome 3"/>
</dbReference>
<dbReference type="InterPro" id="IPR003598">
    <property type="entry name" value="Ig_sub2"/>
</dbReference>
<evidence type="ECO:0000256" key="1">
    <source>
        <dbReference type="ARBA" id="ARBA00004167"/>
    </source>
</evidence>
<dbReference type="KEGG" id="cvn:111124681"/>
<feature type="region of interest" description="Disordered" evidence="4">
    <location>
        <begin position="833"/>
        <end position="852"/>
    </location>
</feature>
<dbReference type="SMART" id="SM00408">
    <property type="entry name" value="IGc2"/>
    <property type="match status" value="4"/>
</dbReference>
<dbReference type="PROSITE" id="PS50853">
    <property type="entry name" value="FN3"/>
    <property type="match status" value="1"/>
</dbReference>
<dbReference type="PROSITE" id="PS50835">
    <property type="entry name" value="IG_LIKE"/>
    <property type="match status" value="4"/>
</dbReference>
<feature type="domain" description="Ig-like" evidence="7">
    <location>
        <begin position="131"/>
        <end position="229"/>
    </location>
</feature>
<feature type="domain" description="Ig-like" evidence="7">
    <location>
        <begin position="414"/>
        <end position="498"/>
    </location>
</feature>
<dbReference type="AlphaFoldDB" id="A0A8B8D5U6"/>
<feature type="chain" id="PRO_5044666234" evidence="6">
    <location>
        <begin position="25"/>
        <end position="938"/>
    </location>
</feature>
<feature type="domain" description="Ig-like" evidence="7">
    <location>
        <begin position="234"/>
        <end position="318"/>
    </location>
</feature>
<dbReference type="InterPro" id="IPR013783">
    <property type="entry name" value="Ig-like_fold"/>
</dbReference>
<dbReference type="Pfam" id="PF08205">
    <property type="entry name" value="C2-set_2"/>
    <property type="match status" value="1"/>
</dbReference>
<keyword evidence="2 5" id="KW-0472">Membrane</keyword>
<accession>A0A8B8D5U6</accession>
<dbReference type="GO" id="GO:0016020">
    <property type="term" value="C:membrane"/>
    <property type="evidence" value="ECO:0007669"/>
    <property type="project" value="UniProtKB-SubCell"/>
</dbReference>
<proteinExistence type="predicted"/>
<feature type="transmembrane region" description="Helical" evidence="5">
    <location>
        <begin position="788"/>
        <end position="811"/>
    </location>
</feature>
<evidence type="ECO:0000313" key="10">
    <source>
        <dbReference type="RefSeq" id="XP_022323487.1"/>
    </source>
</evidence>
<feature type="signal peptide" evidence="6">
    <location>
        <begin position="1"/>
        <end position="24"/>
    </location>
</feature>
<dbReference type="InterPro" id="IPR007110">
    <property type="entry name" value="Ig-like_dom"/>
</dbReference>
<evidence type="ECO:0000259" key="7">
    <source>
        <dbReference type="PROSITE" id="PS50835"/>
    </source>
</evidence>
<evidence type="ECO:0000256" key="3">
    <source>
        <dbReference type="ARBA" id="ARBA00023157"/>
    </source>
</evidence>
<dbReference type="InterPro" id="IPR036116">
    <property type="entry name" value="FN3_sf"/>
</dbReference>
<dbReference type="PANTHER" id="PTHR46013">
    <property type="entry name" value="VASCULAR CELL ADHESION MOLECULE 1"/>
    <property type="match status" value="1"/>
</dbReference>
<reference evidence="10 11" key="1">
    <citation type="submission" date="2025-04" db="UniProtKB">
        <authorList>
            <consortium name="RefSeq"/>
        </authorList>
    </citation>
    <scope>IDENTIFICATION</scope>
    <source>
        <tissue evidence="10 11">Whole sample</tissue>
    </source>
</reference>
<comment type="subcellular location">
    <subcellularLocation>
        <location evidence="1">Membrane</location>
        <topology evidence="1">Single-pass membrane protein</topology>
    </subcellularLocation>
</comment>
<feature type="domain" description="Ig-like" evidence="7">
    <location>
        <begin position="324"/>
        <end position="408"/>
    </location>
</feature>
<dbReference type="RefSeq" id="XP_022323488.1">
    <property type="nucleotide sequence ID" value="XM_022467780.1"/>
</dbReference>
<evidence type="ECO:0000313" key="11">
    <source>
        <dbReference type="RefSeq" id="XP_022323488.1"/>
    </source>
</evidence>
<dbReference type="InterPro" id="IPR013162">
    <property type="entry name" value="CD80_C2-set"/>
</dbReference>
<dbReference type="OrthoDB" id="10028801at2759"/>
<gene>
    <name evidence="10 11" type="primary">LOC111124681</name>
</gene>
<protein>
    <submittedName>
        <fullName evidence="10 11">Hemicentin-1-like isoform X1</fullName>
    </submittedName>
</protein>
<dbReference type="Pfam" id="PF13927">
    <property type="entry name" value="Ig_3"/>
    <property type="match status" value="3"/>
</dbReference>
<feature type="compositionally biased region" description="Polar residues" evidence="4">
    <location>
        <begin position="836"/>
        <end position="847"/>
    </location>
</feature>
<keyword evidence="5" id="KW-0812">Transmembrane</keyword>
<organism evidence="9 11">
    <name type="scientific">Crassostrea virginica</name>
    <name type="common">Eastern oyster</name>
    <dbReference type="NCBI Taxonomy" id="6565"/>
    <lineage>
        <taxon>Eukaryota</taxon>
        <taxon>Metazoa</taxon>
        <taxon>Spiralia</taxon>
        <taxon>Lophotrochozoa</taxon>
        <taxon>Mollusca</taxon>
        <taxon>Bivalvia</taxon>
        <taxon>Autobranchia</taxon>
        <taxon>Pteriomorphia</taxon>
        <taxon>Ostreida</taxon>
        <taxon>Ostreoidea</taxon>
        <taxon>Ostreidae</taxon>
        <taxon>Crassostrea</taxon>
    </lineage>
</organism>
<dbReference type="SMART" id="SM00409">
    <property type="entry name" value="IG"/>
    <property type="match status" value="6"/>
</dbReference>
<dbReference type="InterPro" id="IPR003599">
    <property type="entry name" value="Ig_sub"/>
</dbReference>
<dbReference type="SMART" id="SM00060">
    <property type="entry name" value="FN3"/>
    <property type="match status" value="1"/>
</dbReference>
<dbReference type="Gene3D" id="2.60.40.10">
    <property type="entry name" value="Immunoglobulins"/>
    <property type="match status" value="6"/>
</dbReference>
<keyword evidence="3" id="KW-1015">Disulfide bond</keyword>
<evidence type="ECO:0000256" key="2">
    <source>
        <dbReference type="ARBA" id="ARBA00023136"/>
    </source>
</evidence>
<sequence length="938" mass="103692">MEFAFYQPVFYGLLCLLGIPYTTGSVTLTVTPSNEVAVNQRVTLLCEFDSNPYVAQFNIISQTNPFCQLEEKGGVCMTADCSIGYNLSCPSNTRYSIQVTVPQSWNGESVRCQSVINGEKSSNITFRVTVPVTSVAFFPEQPMTVIAEQQINLTCTTSASNPSANIQWFMSSENITSHSSSKITNDGGLFRTVSSLNFAVKKQDNQKQVFCKASNIPGNNVTSSRQTLHVLYKPEVKSSTSSPYVVKEGQTATLVCTLLSANPNTGITWRWIKTDSPSTVLHNGPSYTIPDIQRGRSGSYSCRATNIVGTSDPATTVIHVLYKPEVKSNSSSPYVVKEGQTATLVCTLLSANPKTGITWRWIKTDSPSTVLYNGPSYTIPDIQRGRSGSYSCTATNTVGTSNQATTVIHVHYKPEVNSNSSSPYVVKEGQTATLVCTLLSANPNTGITWRWIKTDSPSTVLHNGPSYTIPDIQRGRSGSYSCTATNTVGTSEPATTVINVHYKPTILEKPLTIVNESERVELTRSIFSNPLSNVSWYDGEDILKNETSVNTTHIIIEKVKCTDTKNFTLVASNAKEWNATSLVELIVNCKPMPDINNITLGVSQDTGFAFSTTVIAYPQPRHVLLFGNSTNNNGVWYRITVNAVNNFTVYLNKTTVKQADYGTYYLNITNSFGGSTIYVNVVRQREPTSPRIGKASCNDNSAKIEWISSFNGGDSQTFFVLGLIGRHEVTRSEAIKDRGENKIHNTDLLNLQPLTKYVFYVVAKNEHGNSSSDEIECTTLEEINDQTAVVAGGVGGTLALVILISIIVFLVHRRYTCTCTISFEIRNRNNTDKTNQEASHYTTMTEQEQSERNTYDELINSGNVNQYEVVLMKEREENTQMYEKLQHINDNKNEHHGVLRTSDNMDKTNQEASHHTAMAGRTGRKHEDVCKITTYQRQ</sequence>
<dbReference type="GeneID" id="111124681"/>
<evidence type="ECO:0000256" key="4">
    <source>
        <dbReference type="SAM" id="MobiDB-lite"/>
    </source>
</evidence>
<dbReference type="SUPFAM" id="SSF48726">
    <property type="entry name" value="Immunoglobulin"/>
    <property type="match status" value="5"/>
</dbReference>
<feature type="domain" description="Fibronectin type-III" evidence="8">
    <location>
        <begin position="686"/>
        <end position="782"/>
    </location>
</feature>
<evidence type="ECO:0000256" key="6">
    <source>
        <dbReference type="SAM" id="SignalP"/>
    </source>
</evidence>
<dbReference type="RefSeq" id="XP_022323487.1">
    <property type="nucleotide sequence ID" value="XM_022467779.1"/>
</dbReference>
<dbReference type="InterPro" id="IPR036179">
    <property type="entry name" value="Ig-like_dom_sf"/>
</dbReference>
<name>A0A8B8D5U6_CRAVI</name>
<evidence type="ECO:0000313" key="9">
    <source>
        <dbReference type="Proteomes" id="UP000694844"/>
    </source>
</evidence>